<proteinExistence type="predicted"/>
<sequence length="45" mass="4565">RARSSTVTGAGGYERVLVGTGVLDDGRWWRSVTGTGVLVTGAGDA</sequence>
<feature type="non-terminal residue" evidence="1">
    <location>
        <position position="45"/>
    </location>
</feature>
<dbReference type="EMBL" id="PGOL01024394">
    <property type="protein sequence ID" value="PKI30843.1"/>
    <property type="molecule type" value="Genomic_DNA"/>
</dbReference>
<evidence type="ECO:0000313" key="2">
    <source>
        <dbReference type="Proteomes" id="UP000233551"/>
    </source>
</evidence>
<keyword evidence="2" id="KW-1185">Reference proteome</keyword>
<name>A0A2I0HGU8_PUNGR</name>
<accession>A0A2I0HGU8</accession>
<feature type="non-terminal residue" evidence="1">
    <location>
        <position position="1"/>
    </location>
</feature>
<reference evidence="1 2" key="1">
    <citation type="submission" date="2017-11" db="EMBL/GenBank/DDBJ databases">
        <title>De-novo sequencing of pomegranate (Punica granatum L.) genome.</title>
        <authorList>
            <person name="Akparov Z."/>
            <person name="Amiraslanov A."/>
            <person name="Hajiyeva S."/>
            <person name="Abbasov M."/>
            <person name="Kaur K."/>
            <person name="Hamwieh A."/>
            <person name="Solovyev V."/>
            <person name="Salamov A."/>
            <person name="Braich B."/>
            <person name="Kosarev P."/>
            <person name="Mahmoud A."/>
            <person name="Hajiyev E."/>
            <person name="Babayeva S."/>
            <person name="Izzatullayeva V."/>
            <person name="Mammadov A."/>
            <person name="Mammadov A."/>
            <person name="Sharifova S."/>
            <person name="Ojaghi J."/>
            <person name="Eynullazada K."/>
            <person name="Bayramov B."/>
            <person name="Abdulazimova A."/>
            <person name="Shahmuradov I."/>
        </authorList>
    </citation>
    <scope>NUCLEOTIDE SEQUENCE [LARGE SCALE GENOMIC DNA]</scope>
    <source>
        <strain evidence="2">cv. AG2017</strain>
        <tissue evidence="1">Leaf</tissue>
    </source>
</reference>
<dbReference type="Proteomes" id="UP000233551">
    <property type="component" value="Unassembled WGS sequence"/>
</dbReference>
<gene>
    <name evidence="1" type="ORF">CRG98_048766</name>
</gene>
<evidence type="ECO:0000313" key="1">
    <source>
        <dbReference type="EMBL" id="PKI30843.1"/>
    </source>
</evidence>
<protein>
    <submittedName>
        <fullName evidence="1">Uncharacterized protein</fullName>
    </submittedName>
</protein>
<organism evidence="1 2">
    <name type="scientific">Punica granatum</name>
    <name type="common">Pomegranate</name>
    <dbReference type="NCBI Taxonomy" id="22663"/>
    <lineage>
        <taxon>Eukaryota</taxon>
        <taxon>Viridiplantae</taxon>
        <taxon>Streptophyta</taxon>
        <taxon>Embryophyta</taxon>
        <taxon>Tracheophyta</taxon>
        <taxon>Spermatophyta</taxon>
        <taxon>Magnoliopsida</taxon>
        <taxon>eudicotyledons</taxon>
        <taxon>Gunneridae</taxon>
        <taxon>Pentapetalae</taxon>
        <taxon>rosids</taxon>
        <taxon>malvids</taxon>
        <taxon>Myrtales</taxon>
        <taxon>Lythraceae</taxon>
        <taxon>Punica</taxon>
    </lineage>
</organism>
<dbReference type="AlphaFoldDB" id="A0A2I0HGU8"/>
<comment type="caution">
    <text evidence="1">The sequence shown here is derived from an EMBL/GenBank/DDBJ whole genome shotgun (WGS) entry which is preliminary data.</text>
</comment>